<dbReference type="Pfam" id="PF20434">
    <property type="entry name" value="BD-FAE"/>
    <property type="match status" value="1"/>
</dbReference>
<dbReference type="PANTHER" id="PTHR48081">
    <property type="entry name" value="AB HYDROLASE SUPERFAMILY PROTEIN C4A8.06C"/>
    <property type="match status" value="1"/>
</dbReference>
<evidence type="ECO:0000259" key="2">
    <source>
        <dbReference type="Pfam" id="PF20434"/>
    </source>
</evidence>
<dbReference type="eggNOG" id="COG0657">
    <property type="taxonomic scope" value="Bacteria"/>
</dbReference>
<evidence type="ECO:0000313" key="3">
    <source>
        <dbReference type="EMBL" id="KRK14488.1"/>
    </source>
</evidence>
<sequence>MQIITVPLTTPAYLKAYIRQPDDNTPQTTYPAIIIVPGGGYTHIPEAQAETLALAFAARGFQAFYLRYHFNTEVSPLLPQPLLDLAAAVQQLRQNATAWHLDPNKIAAAGFSVGGHIVSTYNGSWQEHWLQQAAPDIDLQLNAAILAYPVIRLDAGWPAADKLATLSAQPDQFAADKLVNSACAPTFIWHTADDPLVPVQNSLYYLNALAKNGIPFESHIFRHGPHGLALANQQTAWKADADQPHVAHWLDLAVEWLQDTLA</sequence>
<dbReference type="GeneID" id="65917665"/>
<dbReference type="Gene3D" id="3.40.50.1820">
    <property type="entry name" value="alpha/beta hydrolase"/>
    <property type="match status" value="1"/>
</dbReference>
<keyword evidence="1" id="KW-0378">Hydrolase</keyword>
<comment type="caution">
    <text evidence="3">The sequence shown here is derived from an EMBL/GenBank/DDBJ whole genome shotgun (WGS) entry which is preliminary data.</text>
</comment>
<name>A0A0R1EY60_9LACO</name>
<dbReference type="PANTHER" id="PTHR48081:SF6">
    <property type="entry name" value="PEPTIDASE S9 PROLYL OLIGOPEPTIDASE CATALYTIC DOMAIN-CONTAINING PROTEIN"/>
    <property type="match status" value="1"/>
</dbReference>
<proteinExistence type="predicted"/>
<dbReference type="InterPro" id="IPR029058">
    <property type="entry name" value="AB_hydrolase_fold"/>
</dbReference>
<dbReference type="PATRIC" id="fig|913848.6.peg.2426"/>
<protein>
    <submittedName>
        <fullName evidence="3">Esterase lipase</fullName>
    </submittedName>
</protein>
<dbReference type="SUPFAM" id="SSF53474">
    <property type="entry name" value="alpha/beta-Hydrolases"/>
    <property type="match status" value="1"/>
</dbReference>
<feature type="domain" description="BD-FAE-like" evidence="2">
    <location>
        <begin position="26"/>
        <end position="204"/>
    </location>
</feature>
<gene>
    <name evidence="3" type="ORF">FD22_GL002377</name>
</gene>
<dbReference type="Proteomes" id="UP000051181">
    <property type="component" value="Unassembled WGS sequence"/>
</dbReference>
<evidence type="ECO:0000313" key="4">
    <source>
        <dbReference type="Proteomes" id="UP000051181"/>
    </source>
</evidence>
<dbReference type="GO" id="GO:0016787">
    <property type="term" value="F:hydrolase activity"/>
    <property type="evidence" value="ECO:0007669"/>
    <property type="project" value="UniProtKB-KW"/>
</dbReference>
<accession>A0A0R1EY60</accession>
<dbReference type="RefSeq" id="WP_003679147.1">
    <property type="nucleotide sequence ID" value="NZ_AZCN01000080.1"/>
</dbReference>
<organism evidence="3 4">
    <name type="scientific">Loigolactobacillus coryniformis subsp. coryniformis KCTC 3167 = DSM 20001</name>
    <dbReference type="NCBI Taxonomy" id="913848"/>
    <lineage>
        <taxon>Bacteria</taxon>
        <taxon>Bacillati</taxon>
        <taxon>Bacillota</taxon>
        <taxon>Bacilli</taxon>
        <taxon>Lactobacillales</taxon>
        <taxon>Lactobacillaceae</taxon>
        <taxon>Loigolactobacillus</taxon>
    </lineage>
</organism>
<dbReference type="EMBL" id="AZCN01000080">
    <property type="protein sequence ID" value="KRK14488.1"/>
    <property type="molecule type" value="Genomic_DNA"/>
</dbReference>
<dbReference type="InterPro" id="IPR049492">
    <property type="entry name" value="BD-FAE-like_dom"/>
</dbReference>
<reference evidence="3 4" key="1">
    <citation type="journal article" date="2015" name="Genome Announc.">
        <title>Expanding the biotechnology potential of lactobacilli through comparative genomics of 213 strains and associated genera.</title>
        <authorList>
            <person name="Sun Z."/>
            <person name="Harris H.M."/>
            <person name="McCann A."/>
            <person name="Guo C."/>
            <person name="Argimon S."/>
            <person name="Zhang W."/>
            <person name="Yang X."/>
            <person name="Jeffery I.B."/>
            <person name="Cooney J.C."/>
            <person name="Kagawa T.F."/>
            <person name="Liu W."/>
            <person name="Song Y."/>
            <person name="Salvetti E."/>
            <person name="Wrobel A."/>
            <person name="Rasinkangas P."/>
            <person name="Parkhill J."/>
            <person name="Rea M.C."/>
            <person name="O'Sullivan O."/>
            <person name="Ritari J."/>
            <person name="Douillard F.P."/>
            <person name="Paul Ross R."/>
            <person name="Yang R."/>
            <person name="Briner A.E."/>
            <person name="Felis G.E."/>
            <person name="de Vos W.M."/>
            <person name="Barrangou R."/>
            <person name="Klaenhammer T.R."/>
            <person name="Caufield P.W."/>
            <person name="Cui Y."/>
            <person name="Zhang H."/>
            <person name="O'Toole P.W."/>
        </authorList>
    </citation>
    <scope>NUCLEOTIDE SEQUENCE [LARGE SCALE GENOMIC DNA]</scope>
    <source>
        <strain evidence="3 4">DSM 20001</strain>
    </source>
</reference>
<dbReference type="InterPro" id="IPR050300">
    <property type="entry name" value="GDXG_lipolytic_enzyme"/>
</dbReference>
<dbReference type="AlphaFoldDB" id="A0A0R1EY60"/>
<evidence type="ECO:0000256" key="1">
    <source>
        <dbReference type="ARBA" id="ARBA00022801"/>
    </source>
</evidence>